<organism evidence="1 2">
    <name type="scientific">Candidatus Limenecus avicola</name>
    <dbReference type="NCBI Taxonomy" id="2840847"/>
    <lineage>
        <taxon>Bacteria</taxon>
        <taxon>Bacillati</taxon>
        <taxon>Bacillota</taxon>
        <taxon>Clostridia</taxon>
        <taxon>Eubacteriales</taxon>
        <taxon>Clostridiaceae</taxon>
        <taxon>Clostridiaceae incertae sedis</taxon>
        <taxon>Candidatus Limenecus</taxon>
    </lineage>
</organism>
<gene>
    <name evidence="1" type="ORF">IAD26_00550</name>
</gene>
<proteinExistence type="predicted"/>
<evidence type="ECO:0000313" key="2">
    <source>
        <dbReference type="Proteomes" id="UP000886748"/>
    </source>
</evidence>
<dbReference type="Proteomes" id="UP000886748">
    <property type="component" value="Unassembled WGS sequence"/>
</dbReference>
<comment type="caution">
    <text evidence="1">The sequence shown here is derived from an EMBL/GenBank/DDBJ whole genome shotgun (WGS) entry which is preliminary data.</text>
</comment>
<reference evidence="1" key="1">
    <citation type="submission" date="2020-10" db="EMBL/GenBank/DDBJ databases">
        <authorList>
            <person name="Gilroy R."/>
        </authorList>
    </citation>
    <scope>NUCLEOTIDE SEQUENCE</scope>
    <source>
        <strain evidence="1">CHK154-7741</strain>
    </source>
</reference>
<accession>A0A9D1SQG2</accession>
<evidence type="ECO:0000313" key="1">
    <source>
        <dbReference type="EMBL" id="HIU91600.1"/>
    </source>
</evidence>
<dbReference type="EMBL" id="DVOD01000007">
    <property type="protein sequence ID" value="HIU91600.1"/>
    <property type="molecule type" value="Genomic_DNA"/>
</dbReference>
<sequence>MAQNNLGVLIGTILDAPVWVQEVIFLDLKRHLETIHPGSTDPGREDEIYPSLVPEVSFKGKKELQNHDLNLDMNVYRYLDSALKGLRVIDITLNNFWTLEESSSYLAQCIKAELIKNPPNPVVSASIFYLGGEIRLGEYVKRLNMINIEQLDDILRNQKHYNDQNPDAKLRIGEIMVKMGLVANRDIDKIITIKNEAQKRFIMKNDFKQTPLQPVSSVQPVQNNAEIIELKQKLQKLTAENNLLKDKLRAIFNIQNKK</sequence>
<reference evidence="1" key="2">
    <citation type="journal article" date="2021" name="PeerJ">
        <title>Extensive microbial diversity within the chicken gut microbiome revealed by metagenomics and culture.</title>
        <authorList>
            <person name="Gilroy R."/>
            <person name="Ravi A."/>
            <person name="Getino M."/>
            <person name="Pursley I."/>
            <person name="Horton D.L."/>
            <person name="Alikhan N.F."/>
            <person name="Baker D."/>
            <person name="Gharbi K."/>
            <person name="Hall N."/>
            <person name="Watson M."/>
            <person name="Adriaenssens E.M."/>
            <person name="Foster-Nyarko E."/>
            <person name="Jarju S."/>
            <person name="Secka A."/>
            <person name="Antonio M."/>
            <person name="Oren A."/>
            <person name="Chaudhuri R.R."/>
            <person name="La Ragione R."/>
            <person name="Hildebrand F."/>
            <person name="Pallen M.J."/>
        </authorList>
    </citation>
    <scope>NUCLEOTIDE SEQUENCE</scope>
    <source>
        <strain evidence="1">CHK154-7741</strain>
    </source>
</reference>
<dbReference type="AlphaFoldDB" id="A0A9D1SQG2"/>
<name>A0A9D1SQG2_9CLOT</name>
<protein>
    <submittedName>
        <fullName evidence="1">Uncharacterized protein</fullName>
    </submittedName>
</protein>